<dbReference type="GO" id="GO:0020037">
    <property type="term" value="F:heme binding"/>
    <property type="evidence" value="ECO:0007669"/>
    <property type="project" value="TreeGrafter"/>
</dbReference>
<comment type="subcellular location">
    <subcellularLocation>
        <location evidence="1">Cell membrane</location>
        <topology evidence="1">Multi-pass membrane protein</topology>
    </subcellularLocation>
</comment>
<keyword evidence="3 6" id="KW-0812">Transmembrane</keyword>
<keyword evidence="5 6" id="KW-0472">Membrane</keyword>
<keyword evidence="4 6" id="KW-1133">Transmembrane helix</keyword>
<dbReference type="AlphaFoldDB" id="A0A640W6Q8"/>
<comment type="caution">
    <text evidence="8">The sequence shown here is derived from an EMBL/GenBank/DDBJ whole genome shotgun (WGS) entry which is preliminary data.</text>
</comment>
<evidence type="ECO:0000313" key="9">
    <source>
        <dbReference type="Proteomes" id="UP000466024"/>
    </source>
</evidence>
<dbReference type="InterPro" id="IPR016174">
    <property type="entry name" value="Di-haem_cyt_TM"/>
</dbReference>
<dbReference type="InterPro" id="IPR011577">
    <property type="entry name" value="Cyt_b561_bac/Ni-Hgenase"/>
</dbReference>
<dbReference type="Proteomes" id="UP000466024">
    <property type="component" value="Unassembled WGS sequence"/>
</dbReference>
<dbReference type="PANTHER" id="PTHR30485:SF1">
    <property type="entry name" value="CYTOCHROME YDHU-RELATED"/>
    <property type="match status" value="1"/>
</dbReference>
<dbReference type="InterPro" id="IPR051542">
    <property type="entry name" value="Hydrogenase_cytochrome"/>
</dbReference>
<dbReference type="GO" id="GO:0009055">
    <property type="term" value="F:electron transfer activity"/>
    <property type="evidence" value="ECO:0007669"/>
    <property type="project" value="InterPro"/>
</dbReference>
<feature type="transmembrane region" description="Helical" evidence="6">
    <location>
        <begin position="35"/>
        <end position="56"/>
    </location>
</feature>
<name>A0A640W6Q8_9GAMM</name>
<dbReference type="Pfam" id="PF01292">
    <property type="entry name" value="Ni_hydr_CYTB"/>
    <property type="match status" value="1"/>
</dbReference>
<dbReference type="SUPFAM" id="SSF81342">
    <property type="entry name" value="Transmembrane di-heme cytochromes"/>
    <property type="match status" value="1"/>
</dbReference>
<sequence length="290" mass="32469">MNQETQPLRSTPLQSTPRRRAIFIRRHAVVTRLSHWLNVVCLSFLILSGLQIFNAYPQLHWGQYGMDSDPAFLTIGASESHGTPHGFVEIGSVSVPTTGFLGLSKVEGEWTPRAFPTWLTFPSYQDLAAGRNWHFFFAWVFVINGLVYLGYGLVSGHFRRDLTPKAQELAPRHFWREIVDHARLRFPAGEAARHYNVLQKLTYIGVMAGLLPLMILTGLTLSPGMDAAFPALLDIFGGRQSARSLHFITASLLVVFVIVHVAMVILSGPWNNLRSMVTGRYAIRSKEPDA</sequence>
<dbReference type="GO" id="GO:0022904">
    <property type="term" value="P:respiratory electron transport chain"/>
    <property type="evidence" value="ECO:0007669"/>
    <property type="project" value="InterPro"/>
</dbReference>
<feature type="transmembrane region" description="Helical" evidence="6">
    <location>
        <begin position="245"/>
        <end position="266"/>
    </location>
</feature>
<evidence type="ECO:0000256" key="5">
    <source>
        <dbReference type="ARBA" id="ARBA00023136"/>
    </source>
</evidence>
<dbReference type="EMBL" id="VTPX01000020">
    <property type="protein sequence ID" value="KAA0015551.1"/>
    <property type="molecule type" value="Genomic_DNA"/>
</dbReference>
<keyword evidence="9" id="KW-1185">Reference proteome</keyword>
<evidence type="ECO:0000256" key="3">
    <source>
        <dbReference type="ARBA" id="ARBA00022692"/>
    </source>
</evidence>
<dbReference type="RefSeq" id="WP_149437690.1">
    <property type="nucleotide sequence ID" value="NZ_VTPX01000020.1"/>
</dbReference>
<organism evidence="8 9">
    <name type="scientific">Salinicola corii</name>
    <dbReference type="NCBI Taxonomy" id="2606937"/>
    <lineage>
        <taxon>Bacteria</taxon>
        <taxon>Pseudomonadati</taxon>
        <taxon>Pseudomonadota</taxon>
        <taxon>Gammaproteobacteria</taxon>
        <taxon>Oceanospirillales</taxon>
        <taxon>Halomonadaceae</taxon>
        <taxon>Salinicola</taxon>
    </lineage>
</organism>
<feature type="transmembrane region" description="Helical" evidence="6">
    <location>
        <begin position="201"/>
        <end position="225"/>
    </location>
</feature>
<evidence type="ECO:0000256" key="4">
    <source>
        <dbReference type="ARBA" id="ARBA00022989"/>
    </source>
</evidence>
<dbReference type="GO" id="GO:0005886">
    <property type="term" value="C:plasma membrane"/>
    <property type="evidence" value="ECO:0007669"/>
    <property type="project" value="UniProtKB-SubCell"/>
</dbReference>
<feature type="domain" description="Cytochrome b561 bacterial/Ni-hydrogenase" evidence="7">
    <location>
        <begin position="26"/>
        <end position="279"/>
    </location>
</feature>
<evidence type="ECO:0000313" key="8">
    <source>
        <dbReference type="EMBL" id="KAA0015551.1"/>
    </source>
</evidence>
<evidence type="ECO:0000256" key="1">
    <source>
        <dbReference type="ARBA" id="ARBA00004651"/>
    </source>
</evidence>
<feature type="transmembrane region" description="Helical" evidence="6">
    <location>
        <begin position="133"/>
        <end position="154"/>
    </location>
</feature>
<keyword evidence="2" id="KW-1003">Cell membrane</keyword>
<accession>A0A640W6Q8</accession>
<dbReference type="Gene3D" id="1.20.950.20">
    <property type="entry name" value="Transmembrane di-heme cytochromes, Chain C"/>
    <property type="match status" value="1"/>
</dbReference>
<reference evidence="8 9" key="1">
    <citation type="submission" date="2019-08" db="EMBL/GenBank/DDBJ databases">
        <title>Bioinformatics analysis of the strain L3 and L5.</title>
        <authorList>
            <person name="Li X."/>
        </authorList>
    </citation>
    <scope>NUCLEOTIDE SEQUENCE [LARGE SCALE GENOMIC DNA]</scope>
    <source>
        <strain evidence="8 9">L3</strain>
    </source>
</reference>
<gene>
    <name evidence="8" type="ORF">F0A16_20320</name>
</gene>
<dbReference type="PANTHER" id="PTHR30485">
    <property type="entry name" value="NI/FE-HYDROGENASE 1 B-TYPE CYTOCHROME SUBUNIT"/>
    <property type="match status" value="1"/>
</dbReference>
<proteinExistence type="predicted"/>
<protein>
    <recommendedName>
        <fullName evidence="7">Cytochrome b561 bacterial/Ni-hydrogenase domain-containing protein</fullName>
    </recommendedName>
</protein>
<evidence type="ECO:0000256" key="2">
    <source>
        <dbReference type="ARBA" id="ARBA00022475"/>
    </source>
</evidence>
<evidence type="ECO:0000256" key="6">
    <source>
        <dbReference type="SAM" id="Phobius"/>
    </source>
</evidence>
<evidence type="ECO:0000259" key="7">
    <source>
        <dbReference type="Pfam" id="PF01292"/>
    </source>
</evidence>